<dbReference type="AlphaFoldDB" id="A0A2P2IKM7"/>
<organism evidence="1">
    <name type="scientific">Rhizophora mucronata</name>
    <name type="common">Asiatic mangrove</name>
    <dbReference type="NCBI Taxonomy" id="61149"/>
    <lineage>
        <taxon>Eukaryota</taxon>
        <taxon>Viridiplantae</taxon>
        <taxon>Streptophyta</taxon>
        <taxon>Embryophyta</taxon>
        <taxon>Tracheophyta</taxon>
        <taxon>Spermatophyta</taxon>
        <taxon>Magnoliopsida</taxon>
        <taxon>eudicotyledons</taxon>
        <taxon>Gunneridae</taxon>
        <taxon>Pentapetalae</taxon>
        <taxon>rosids</taxon>
        <taxon>fabids</taxon>
        <taxon>Malpighiales</taxon>
        <taxon>Rhizophoraceae</taxon>
        <taxon>Rhizophora</taxon>
    </lineage>
</organism>
<dbReference type="EMBL" id="GGEC01001275">
    <property type="protein sequence ID" value="MBW81758.1"/>
    <property type="molecule type" value="Transcribed_RNA"/>
</dbReference>
<proteinExistence type="predicted"/>
<accession>A0A2P2IKM7</accession>
<reference evidence="1" key="1">
    <citation type="submission" date="2018-02" db="EMBL/GenBank/DDBJ databases">
        <title>Rhizophora mucronata_Transcriptome.</title>
        <authorList>
            <person name="Meera S.P."/>
            <person name="Sreeshan A."/>
            <person name="Augustine A."/>
        </authorList>
    </citation>
    <scope>NUCLEOTIDE SEQUENCE</scope>
    <source>
        <tissue evidence="1">Leaf</tissue>
    </source>
</reference>
<protein>
    <submittedName>
        <fullName evidence="1">Uncharacterized protein</fullName>
    </submittedName>
</protein>
<sequence length="144" mass="16335">MLAGISPENSLFEMIRVRSSVRSPIEAGRVPARSDVMLPVKFKAMTFPENSPQVTPYHLQWSEFGSQLDKRFERSREIELLKLRSADLSLEAKDSENTKVEDITKETKKCRKTRKAAMFVPPVVCRQNKNAAVEAYASSSTRKT</sequence>
<name>A0A2P2IKM7_RHIMU</name>
<evidence type="ECO:0000313" key="1">
    <source>
        <dbReference type="EMBL" id="MBW81758.1"/>
    </source>
</evidence>